<dbReference type="Gene3D" id="3.40.50.720">
    <property type="entry name" value="NAD(P)-binding Rossmann-like Domain"/>
    <property type="match status" value="1"/>
</dbReference>
<keyword evidence="2" id="KW-1185">Reference proteome</keyword>
<dbReference type="Pfam" id="PF13561">
    <property type="entry name" value="adh_short_C2"/>
    <property type="match status" value="1"/>
</dbReference>
<dbReference type="AlphaFoldDB" id="A0A4R4YFI9"/>
<sequence length="56" mass="6004">LWAGLQSETVDFGMPPLGREGDPDDIANAVVFLASERAGWLTGSNLVVDGGEYPRR</sequence>
<dbReference type="Proteomes" id="UP000295124">
    <property type="component" value="Unassembled WGS sequence"/>
</dbReference>
<dbReference type="InterPro" id="IPR036291">
    <property type="entry name" value="NAD(P)-bd_dom_sf"/>
</dbReference>
<reference evidence="1 2" key="1">
    <citation type="submission" date="2019-03" db="EMBL/GenBank/DDBJ databases">
        <title>Draft genome sequences of novel Actinobacteria.</title>
        <authorList>
            <person name="Sahin N."/>
            <person name="Ay H."/>
            <person name="Saygin H."/>
        </authorList>
    </citation>
    <scope>NUCLEOTIDE SEQUENCE [LARGE SCALE GENOMIC DNA]</scope>
    <source>
        <strain evidence="1 2">JCM 13523</strain>
    </source>
</reference>
<name>A0A4R4YFI9_9ACTN</name>
<evidence type="ECO:0000313" key="1">
    <source>
        <dbReference type="EMBL" id="TDD42649.1"/>
    </source>
</evidence>
<feature type="non-terminal residue" evidence="1">
    <location>
        <position position="1"/>
    </location>
</feature>
<evidence type="ECO:0000313" key="2">
    <source>
        <dbReference type="Proteomes" id="UP000295124"/>
    </source>
</evidence>
<dbReference type="EMBL" id="SMKX01000279">
    <property type="protein sequence ID" value="TDD42649.1"/>
    <property type="molecule type" value="Genomic_DNA"/>
</dbReference>
<organism evidence="1 2">
    <name type="scientific">Kribbella antibiotica</name>
    <dbReference type="NCBI Taxonomy" id="190195"/>
    <lineage>
        <taxon>Bacteria</taxon>
        <taxon>Bacillati</taxon>
        <taxon>Actinomycetota</taxon>
        <taxon>Actinomycetes</taxon>
        <taxon>Propionibacteriales</taxon>
        <taxon>Kribbellaceae</taxon>
        <taxon>Kribbella</taxon>
    </lineage>
</organism>
<gene>
    <name evidence="1" type="ORF">E1263_42095</name>
</gene>
<accession>A0A4R4YFI9</accession>
<dbReference type="OrthoDB" id="517007at2"/>
<protein>
    <submittedName>
        <fullName evidence="1">SDR family oxidoreductase</fullName>
    </submittedName>
</protein>
<comment type="caution">
    <text evidence="1">The sequence shown here is derived from an EMBL/GenBank/DDBJ whole genome shotgun (WGS) entry which is preliminary data.</text>
</comment>
<proteinExistence type="predicted"/>
<dbReference type="InterPro" id="IPR002347">
    <property type="entry name" value="SDR_fam"/>
</dbReference>
<dbReference type="SUPFAM" id="SSF51735">
    <property type="entry name" value="NAD(P)-binding Rossmann-fold domains"/>
    <property type="match status" value="1"/>
</dbReference>